<feature type="chain" id="PRO_5020936949" evidence="3">
    <location>
        <begin position="31"/>
        <end position="485"/>
    </location>
</feature>
<keyword evidence="2" id="KW-0472">Membrane</keyword>
<gene>
    <name evidence="4" type="ORF">C8035_v006705</name>
</gene>
<keyword evidence="2" id="KW-1133">Transmembrane helix</keyword>
<keyword evidence="3" id="KW-0732">Signal</keyword>
<reference evidence="4 5" key="1">
    <citation type="submission" date="2018-11" db="EMBL/GenBank/DDBJ databases">
        <title>Genome sequence and assembly of Colletotrichum spinosum.</title>
        <authorList>
            <person name="Gan P."/>
            <person name="Shirasu K."/>
        </authorList>
    </citation>
    <scope>NUCLEOTIDE SEQUENCE [LARGE SCALE GENOMIC DNA]</scope>
    <source>
        <strain evidence="4 5">CBS 515.97</strain>
    </source>
</reference>
<feature type="region of interest" description="Disordered" evidence="1">
    <location>
        <begin position="437"/>
        <end position="485"/>
    </location>
</feature>
<feature type="transmembrane region" description="Helical" evidence="2">
    <location>
        <begin position="379"/>
        <end position="399"/>
    </location>
</feature>
<feature type="signal peptide" evidence="3">
    <location>
        <begin position="1"/>
        <end position="30"/>
    </location>
</feature>
<feature type="transmembrane region" description="Helical" evidence="2">
    <location>
        <begin position="240"/>
        <end position="261"/>
    </location>
</feature>
<proteinExistence type="predicted"/>
<dbReference type="SUPFAM" id="SSF103473">
    <property type="entry name" value="MFS general substrate transporter"/>
    <property type="match status" value="1"/>
</dbReference>
<feature type="transmembrane region" description="Helical" evidence="2">
    <location>
        <begin position="411"/>
        <end position="430"/>
    </location>
</feature>
<evidence type="ECO:0000256" key="1">
    <source>
        <dbReference type="SAM" id="MobiDB-lite"/>
    </source>
</evidence>
<feature type="transmembrane region" description="Helical" evidence="2">
    <location>
        <begin position="281"/>
        <end position="304"/>
    </location>
</feature>
<dbReference type="InterPro" id="IPR036259">
    <property type="entry name" value="MFS_trans_sf"/>
</dbReference>
<feature type="transmembrane region" description="Helical" evidence="2">
    <location>
        <begin position="316"/>
        <end position="336"/>
    </location>
</feature>
<comment type="caution">
    <text evidence="4">The sequence shown here is derived from an EMBL/GenBank/DDBJ whole genome shotgun (WGS) entry which is preliminary data.</text>
</comment>
<protein>
    <submittedName>
        <fullName evidence="4">Uncharacterized protein</fullName>
    </submittedName>
</protein>
<evidence type="ECO:0000313" key="4">
    <source>
        <dbReference type="EMBL" id="TDZ13286.1"/>
    </source>
</evidence>
<organism evidence="4 5">
    <name type="scientific">Colletotrichum spinosum</name>
    <dbReference type="NCBI Taxonomy" id="1347390"/>
    <lineage>
        <taxon>Eukaryota</taxon>
        <taxon>Fungi</taxon>
        <taxon>Dikarya</taxon>
        <taxon>Ascomycota</taxon>
        <taxon>Pezizomycotina</taxon>
        <taxon>Sordariomycetes</taxon>
        <taxon>Hypocreomycetidae</taxon>
        <taxon>Glomerellales</taxon>
        <taxon>Glomerellaceae</taxon>
        <taxon>Colletotrichum</taxon>
        <taxon>Colletotrichum orbiculare species complex</taxon>
    </lineage>
</organism>
<evidence type="ECO:0000313" key="5">
    <source>
        <dbReference type="Proteomes" id="UP000295083"/>
    </source>
</evidence>
<dbReference type="Gene3D" id="1.20.1250.20">
    <property type="entry name" value="MFS general substrate transporter like domains"/>
    <property type="match status" value="1"/>
</dbReference>
<keyword evidence="5" id="KW-1185">Reference proteome</keyword>
<dbReference type="AlphaFoldDB" id="A0A4R8PM44"/>
<evidence type="ECO:0000256" key="3">
    <source>
        <dbReference type="SAM" id="SignalP"/>
    </source>
</evidence>
<keyword evidence="2" id="KW-0812">Transmembrane</keyword>
<name>A0A4R8PM44_9PEZI</name>
<evidence type="ECO:0000256" key="2">
    <source>
        <dbReference type="SAM" id="Phobius"/>
    </source>
</evidence>
<accession>A0A4R8PM44</accession>
<dbReference type="Proteomes" id="UP000295083">
    <property type="component" value="Unassembled WGS sequence"/>
</dbReference>
<dbReference type="EMBL" id="QAPG01010714">
    <property type="protein sequence ID" value="TDZ13286.1"/>
    <property type="molecule type" value="Genomic_DNA"/>
</dbReference>
<feature type="transmembrane region" description="Helical" evidence="2">
    <location>
        <begin position="342"/>
        <end position="367"/>
    </location>
</feature>
<sequence length="485" mass="53474">MTADTPPARPLALRWRCLLIVVFLLHFSTAVVEAPIAANLRRISCTYVQKGESAFDSTACNTEEVNDRFEYDSMISHILHTIGALVAAYQATSIDKGRLVPFLIWAFVWMLHQVIQPDLPYIGLCWATDVVIGGSKLMVELAVLATMTDLSTNHNRSINIAQVTGFSILGYQVGQLLTRPTNWLSGTSARLLCASGVLTAIFVGYKFVQDNLSQQVEGQPKDAKPRTKNRVAEEIQQVKYTASLLLVASFSLPLFTSSFAYLNSYLSHNFVPPAQLETYPIKWWTMWLVSIALLVVTIFDYIAMSAWQRLHKRRDWGVAFVSAIAFFGGSIFFLATDSQLDLWVGAFFAAFGAGVVTHSLGMVVLLAGPTVRANCAGNLFAMIRMLQCVLTLGIMPPMATDARLHKTSKKPFIAIFVLSLLLLIVIVITGSKLPFDEEPSPQGDVADNAPAQNDAQSDIEMQPMPSLQRPEHPRTPPPVYSFGRA</sequence>